<organism evidence="2">
    <name type="scientific">uncultured organism</name>
    <dbReference type="NCBI Taxonomy" id="155900"/>
    <lineage>
        <taxon>unclassified sequences</taxon>
        <taxon>environmental samples</taxon>
    </lineage>
</organism>
<name>A0A5B8RDN4_9ZZZZ</name>
<dbReference type="SUPFAM" id="SSF81901">
    <property type="entry name" value="HCP-like"/>
    <property type="match status" value="1"/>
</dbReference>
<evidence type="ECO:0000313" key="2">
    <source>
        <dbReference type="EMBL" id="QEA04837.1"/>
    </source>
</evidence>
<proteinExistence type="predicted"/>
<reference evidence="2" key="1">
    <citation type="submission" date="2019-06" db="EMBL/GenBank/DDBJ databases">
        <authorList>
            <person name="Murdoch R.W."/>
            <person name="Fathepure B."/>
        </authorList>
    </citation>
    <scope>NUCLEOTIDE SEQUENCE</scope>
</reference>
<feature type="region of interest" description="Disordered" evidence="1">
    <location>
        <begin position="260"/>
        <end position="287"/>
    </location>
</feature>
<protein>
    <recommendedName>
        <fullName evidence="3">Sel1 repeat family protein</fullName>
    </recommendedName>
</protein>
<dbReference type="Pfam" id="PF08238">
    <property type="entry name" value="Sel1"/>
    <property type="match status" value="5"/>
</dbReference>
<dbReference type="InterPro" id="IPR011990">
    <property type="entry name" value="TPR-like_helical_dom_sf"/>
</dbReference>
<evidence type="ECO:0008006" key="3">
    <source>
        <dbReference type="Google" id="ProtNLM"/>
    </source>
</evidence>
<dbReference type="SMART" id="SM00671">
    <property type="entry name" value="SEL1"/>
    <property type="match status" value="5"/>
</dbReference>
<accession>A0A5B8RDN4</accession>
<dbReference type="Gene3D" id="1.25.40.10">
    <property type="entry name" value="Tetratricopeptide repeat domain"/>
    <property type="match status" value="2"/>
</dbReference>
<evidence type="ECO:0000256" key="1">
    <source>
        <dbReference type="SAM" id="MobiDB-lite"/>
    </source>
</evidence>
<dbReference type="PANTHER" id="PTHR11102">
    <property type="entry name" value="SEL-1-LIKE PROTEIN"/>
    <property type="match status" value="1"/>
</dbReference>
<dbReference type="AlphaFoldDB" id="A0A5B8RDN4"/>
<sequence>MTIPTRVLGLVALVLAIALNARAEVAFPEPGGFMHALYRQDFPANLEAARNGDARAQILVGVAYTIGLDRQDVPIDFPKAAKWIKKAAAQDLAEGLYALGGMYAAGYTVEKSPEKWLELTAEAGEQGFPKAQKELFYAFRDGDERNNIEPDDEKYLYWLRKYAQSGASDGMSELAGKYEHGHIVAKDEKKAFQLMKKAAEMDDLTAQGWLGDYYAQGIGTEKDLVKAYMMYDLGGTGDIEKKEALAEKMTDEQVQEAIARSRRWQEEHNSVRPSYYGLKRQPDGSYR</sequence>
<dbReference type="InterPro" id="IPR006597">
    <property type="entry name" value="Sel1-like"/>
</dbReference>
<dbReference type="InterPro" id="IPR050767">
    <property type="entry name" value="Sel1_AlgK"/>
</dbReference>
<dbReference type="EMBL" id="MN079089">
    <property type="protein sequence ID" value="QEA04837.1"/>
    <property type="molecule type" value="Genomic_DNA"/>
</dbReference>
<gene>
    <name evidence="2" type="ORF">KBTEX_01146</name>
</gene>
<dbReference type="PANTHER" id="PTHR11102:SF160">
    <property type="entry name" value="ERAD-ASSOCIATED E3 UBIQUITIN-PROTEIN LIGASE COMPONENT HRD3"/>
    <property type="match status" value="1"/>
</dbReference>